<dbReference type="PANTHER" id="PTHR46148:SF52">
    <property type="entry name" value="OS04G0603800 PROTEIN"/>
    <property type="match status" value="1"/>
</dbReference>
<reference evidence="2 3" key="1">
    <citation type="journal article" date="2015" name="Sci. Rep.">
        <title>The power of single molecule real-time sequencing technology in the de novo assembly of a eukaryotic genome.</title>
        <authorList>
            <person name="Sakai H."/>
            <person name="Naito K."/>
            <person name="Ogiso-Tanaka E."/>
            <person name="Takahashi Y."/>
            <person name="Iseki K."/>
            <person name="Muto C."/>
            <person name="Satou K."/>
            <person name="Teruya K."/>
            <person name="Shiroma A."/>
            <person name="Shimoji M."/>
            <person name="Hirano T."/>
            <person name="Itoh T."/>
            <person name="Kaga A."/>
            <person name="Tomooka N."/>
        </authorList>
    </citation>
    <scope>NUCLEOTIDE SEQUENCE [LARGE SCALE GENOMIC DNA]</scope>
    <source>
        <strain evidence="3">cv. Shumari</strain>
    </source>
</reference>
<dbReference type="EMBL" id="AP015038">
    <property type="protein sequence ID" value="BAT89094.1"/>
    <property type="molecule type" value="Genomic_DNA"/>
</dbReference>
<sequence>MVYLKIRPHRQTSMTTRIHPKLSARYFGPYQVLQRVGKVAYKLKLPDSARIHPVFHVSQLKQAVGDRWAEKELPVELQAEGPTFWPIRIIEERQLQQGGDVVHQVLVEWQEGGREGATWEDRLVIQDQYPELNLGAKIVEEGGGNDRRLRVYERRRKS</sequence>
<keyword evidence="3" id="KW-1185">Reference proteome</keyword>
<evidence type="ECO:0000313" key="3">
    <source>
        <dbReference type="Proteomes" id="UP000291084"/>
    </source>
</evidence>
<dbReference type="Pfam" id="PF24626">
    <property type="entry name" value="SH3_Tf2-1"/>
    <property type="match status" value="1"/>
</dbReference>
<gene>
    <name evidence="2" type="primary">Vigan.05G277700</name>
    <name evidence="2" type="ORF">VIGAN_05277700</name>
</gene>
<evidence type="ECO:0000259" key="1">
    <source>
        <dbReference type="Pfam" id="PF24626"/>
    </source>
</evidence>
<name>A0A0S3S8B7_PHAAN</name>
<organism evidence="2 3">
    <name type="scientific">Vigna angularis var. angularis</name>
    <dbReference type="NCBI Taxonomy" id="157739"/>
    <lineage>
        <taxon>Eukaryota</taxon>
        <taxon>Viridiplantae</taxon>
        <taxon>Streptophyta</taxon>
        <taxon>Embryophyta</taxon>
        <taxon>Tracheophyta</taxon>
        <taxon>Spermatophyta</taxon>
        <taxon>Magnoliopsida</taxon>
        <taxon>eudicotyledons</taxon>
        <taxon>Gunneridae</taxon>
        <taxon>Pentapetalae</taxon>
        <taxon>rosids</taxon>
        <taxon>fabids</taxon>
        <taxon>Fabales</taxon>
        <taxon>Fabaceae</taxon>
        <taxon>Papilionoideae</taxon>
        <taxon>50 kb inversion clade</taxon>
        <taxon>NPAAA clade</taxon>
        <taxon>indigoferoid/millettioid clade</taxon>
        <taxon>Phaseoleae</taxon>
        <taxon>Vigna</taxon>
    </lineage>
</organism>
<protein>
    <recommendedName>
        <fullName evidence="1">Tf2-1-like SH3-like domain-containing protein</fullName>
    </recommendedName>
</protein>
<dbReference type="PANTHER" id="PTHR46148">
    <property type="entry name" value="CHROMO DOMAIN-CONTAINING PROTEIN"/>
    <property type="match status" value="1"/>
</dbReference>
<dbReference type="AlphaFoldDB" id="A0A0S3S8B7"/>
<dbReference type="Proteomes" id="UP000291084">
    <property type="component" value="Chromosome 5"/>
</dbReference>
<accession>A0A0S3S8B7</accession>
<proteinExistence type="predicted"/>
<dbReference type="InterPro" id="IPR016197">
    <property type="entry name" value="Chromo-like_dom_sf"/>
</dbReference>
<dbReference type="OrthoDB" id="5554229at2759"/>
<evidence type="ECO:0000313" key="2">
    <source>
        <dbReference type="EMBL" id="BAT89094.1"/>
    </source>
</evidence>
<feature type="domain" description="Tf2-1-like SH3-like" evidence="1">
    <location>
        <begin position="1"/>
        <end position="63"/>
    </location>
</feature>
<dbReference type="SUPFAM" id="SSF54160">
    <property type="entry name" value="Chromo domain-like"/>
    <property type="match status" value="1"/>
</dbReference>
<dbReference type="InterPro" id="IPR056924">
    <property type="entry name" value="SH3_Tf2-1"/>
</dbReference>